<dbReference type="PANTHER" id="PTHR42996">
    <property type="entry name" value="PHOSPHATE-BINDING PROTEIN PSTS"/>
    <property type="match status" value="1"/>
</dbReference>
<organism evidence="10 11">
    <name type="scientific">Gallaecimonas xiamenensis 3-C-1</name>
    <dbReference type="NCBI Taxonomy" id="745411"/>
    <lineage>
        <taxon>Bacteria</taxon>
        <taxon>Pseudomonadati</taxon>
        <taxon>Pseudomonadota</taxon>
        <taxon>Gammaproteobacteria</taxon>
        <taxon>Enterobacterales</taxon>
        <taxon>Gallaecimonadaceae</taxon>
        <taxon>Gallaecimonas</taxon>
    </lineage>
</organism>
<dbReference type="GO" id="GO:0035435">
    <property type="term" value="P:phosphate ion transmembrane transport"/>
    <property type="evidence" value="ECO:0007669"/>
    <property type="project" value="InterPro"/>
</dbReference>
<dbReference type="Gene3D" id="3.40.190.10">
    <property type="entry name" value="Periplasmic binding protein-like II"/>
    <property type="match status" value="2"/>
</dbReference>
<evidence type="ECO:0000256" key="6">
    <source>
        <dbReference type="ARBA" id="ARBA00022592"/>
    </source>
</evidence>
<dbReference type="CDD" id="cd13565">
    <property type="entry name" value="PBP2_PstS"/>
    <property type="match status" value="1"/>
</dbReference>
<dbReference type="Pfam" id="PF12849">
    <property type="entry name" value="PBP_like_2"/>
    <property type="match status" value="1"/>
</dbReference>
<dbReference type="GO" id="GO:0042301">
    <property type="term" value="F:phosphate ion binding"/>
    <property type="evidence" value="ECO:0007669"/>
    <property type="project" value="InterPro"/>
</dbReference>
<evidence type="ECO:0000313" key="10">
    <source>
        <dbReference type="EMBL" id="EKE69574.1"/>
    </source>
</evidence>
<keyword evidence="11" id="KW-1185">Reference proteome</keyword>
<evidence type="ECO:0000256" key="2">
    <source>
        <dbReference type="ARBA" id="ARBA00008725"/>
    </source>
</evidence>
<dbReference type="OrthoDB" id="9801510at2"/>
<name>K2JFZ7_9GAMM</name>
<gene>
    <name evidence="10" type="ORF">B3C1_14812</name>
</gene>
<sequence length="349" mass="37217">MNKLLKGVVLSCAVMGSGSVLADTVINGAGATFPYPVYAKWAEQYNKETGVKLNYQAIGSGGGIKQIIANTVDFGASDAPLDKAQLDKEGLVQFPAVMGSIVAVINVPGIKPGELKLSGTVLADIYLGKVKYWDDAAIAGLNPGVKLPHSPIYAVHRSDGSGTTYNFTDYLARVSSDWQGQVGVGKEVAWPKDAHQLGGKGNAGVANFVKRTKGAIGYVEFAYAKSSNLTYTQMQNKSGAFVAPTMAAFQAAAANADWANAPGFKLMLNDQPGATSWPMTAATFILMHKDQANVDTAKEVLKFFEWGYAKGDNLAAELEYVPMPDNVVKMVETMWHSDIKSSQGQAIYQ</sequence>
<evidence type="ECO:0000256" key="1">
    <source>
        <dbReference type="ARBA" id="ARBA00002841"/>
    </source>
</evidence>
<comment type="caution">
    <text evidence="10">The sequence shown here is derived from an EMBL/GenBank/DDBJ whole genome shotgun (WGS) entry which is preliminary data.</text>
</comment>
<dbReference type="AlphaFoldDB" id="K2JFZ7"/>
<feature type="signal peptide" evidence="8">
    <location>
        <begin position="1"/>
        <end position="22"/>
    </location>
</feature>
<dbReference type="InterPro" id="IPR050962">
    <property type="entry name" value="Phosphate-bind_PstS"/>
</dbReference>
<keyword evidence="8" id="KW-0732">Signal</keyword>
<dbReference type="eggNOG" id="COG0226">
    <property type="taxonomic scope" value="Bacteria"/>
</dbReference>
<evidence type="ECO:0000256" key="7">
    <source>
        <dbReference type="PIRNR" id="PIRNR002756"/>
    </source>
</evidence>
<keyword evidence="5 7" id="KW-0813">Transport</keyword>
<feature type="domain" description="PBP" evidence="9">
    <location>
        <begin position="23"/>
        <end position="304"/>
    </location>
</feature>
<reference evidence="10 11" key="1">
    <citation type="journal article" date="2012" name="J. Bacteriol.">
        <title>Genome Sequence of Gallaecimonas xiamenensis Type Strain 3-C-1.</title>
        <authorList>
            <person name="Lai Q."/>
            <person name="Wang L."/>
            <person name="Wang W."/>
            <person name="Shao Z."/>
        </authorList>
    </citation>
    <scope>NUCLEOTIDE SEQUENCE [LARGE SCALE GENOMIC DNA]</scope>
    <source>
        <strain evidence="10 11">3-C-1</strain>
    </source>
</reference>
<dbReference type="InterPro" id="IPR024370">
    <property type="entry name" value="PBP_domain"/>
</dbReference>
<keyword evidence="6 7" id="KW-0592">Phosphate transport</keyword>
<dbReference type="RefSeq" id="WP_008485815.1">
    <property type="nucleotide sequence ID" value="NZ_AMRI01000023.1"/>
</dbReference>
<dbReference type="GO" id="GO:0043190">
    <property type="term" value="C:ATP-binding cassette (ABC) transporter complex"/>
    <property type="evidence" value="ECO:0007669"/>
    <property type="project" value="InterPro"/>
</dbReference>
<evidence type="ECO:0000256" key="8">
    <source>
        <dbReference type="SAM" id="SignalP"/>
    </source>
</evidence>
<evidence type="ECO:0000256" key="3">
    <source>
        <dbReference type="ARBA" id="ARBA00011529"/>
    </source>
</evidence>
<comment type="similarity">
    <text evidence="2 7">Belongs to the PstS family.</text>
</comment>
<dbReference type="SUPFAM" id="SSF53850">
    <property type="entry name" value="Periplasmic binding protein-like II"/>
    <property type="match status" value="1"/>
</dbReference>
<dbReference type="InterPro" id="IPR005673">
    <property type="entry name" value="ABC_phos-bd_PstS"/>
</dbReference>
<evidence type="ECO:0000313" key="11">
    <source>
        <dbReference type="Proteomes" id="UP000006755"/>
    </source>
</evidence>
<dbReference type="PIRSF" id="PIRSF002756">
    <property type="entry name" value="PstS"/>
    <property type="match status" value="1"/>
</dbReference>
<comment type="subunit">
    <text evidence="3 7">The complex is composed of two ATP-binding proteins (PstB), two transmembrane proteins (PstC and PstA) and a solute-binding protein (PstS).</text>
</comment>
<dbReference type="NCBIfam" id="TIGR00975">
    <property type="entry name" value="3a0107s03"/>
    <property type="match status" value="1"/>
</dbReference>
<evidence type="ECO:0000259" key="9">
    <source>
        <dbReference type="Pfam" id="PF12849"/>
    </source>
</evidence>
<evidence type="ECO:0000256" key="4">
    <source>
        <dbReference type="ARBA" id="ARBA00021889"/>
    </source>
</evidence>
<dbReference type="PANTHER" id="PTHR42996:SF1">
    <property type="entry name" value="PHOSPHATE-BINDING PROTEIN PSTS"/>
    <property type="match status" value="1"/>
</dbReference>
<dbReference type="Proteomes" id="UP000006755">
    <property type="component" value="Unassembled WGS sequence"/>
</dbReference>
<accession>K2JFZ7</accession>
<evidence type="ECO:0000256" key="5">
    <source>
        <dbReference type="ARBA" id="ARBA00022448"/>
    </source>
</evidence>
<comment type="function">
    <text evidence="1 7">Part of the ABC transporter complex PstSACB involved in phosphate import.</text>
</comment>
<protein>
    <recommendedName>
        <fullName evidence="4 7">Phosphate-binding protein PstS</fullName>
    </recommendedName>
</protein>
<dbReference type="EMBL" id="AMRI01000023">
    <property type="protein sequence ID" value="EKE69574.1"/>
    <property type="molecule type" value="Genomic_DNA"/>
</dbReference>
<proteinExistence type="inferred from homology"/>
<feature type="chain" id="PRO_5003861419" description="Phosphate-binding protein PstS" evidence="8">
    <location>
        <begin position="23"/>
        <end position="349"/>
    </location>
</feature>
<dbReference type="PATRIC" id="fig|745411.4.peg.2913"/>
<dbReference type="STRING" id="745411.B3C1_14812"/>
<dbReference type="NCBIfam" id="NF008171">
    <property type="entry name" value="PRK10918.1"/>
    <property type="match status" value="1"/>
</dbReference>